<dbReference type="SUPFAM" id="SSF56059">
    <property type="entry name" value="Glutathione synthetase ATP-binding domain-like"/>
    <property type="match status" value="1"/>
</dbReference>
<dbReference type="PROSITE" id="PS51221">
    <property type="entry name" value="TTL"/>
    <property type="match status" value="1"/>
</dbReference>
<dbReference type="GO" id="GO:0005524">
    <property type="term" value="F:ATP binding"/>
    <property type="evidence" value="ECO:0007669"/>
    <property type="project" value="UniProtKB-KW"/>
</dbReference>
<dbReference type="EMBL" id="CAJVPS010000752">
    <property type="protein sequence ID" value="CAG8506763.1"/>
    <property type="molecule type" value="Genomic_DNA"/>
</dbReference>
<gene>
    <name evidence="6" type="ORF">ALEPTO_LOCUS3763</name>
</gene>
<evidence type="ECO:0000256" key="3">
    <source>
        <dbReference type="ARBA" id="ARBA00022741"/>
    </source>
</evidence>
<keyword evidence="2" id="KW-0436">Ligase</keyword>
<reference evidence="6" key="1">
    <citation type="submission" date="2021-06" db="EMBL/GenBank/DDBJ databases">
        <authorList>
            <person name="Kallberg Y."/>
            <person name="Tangrot J."/>
            <person name="Rosling A."/>
        </authorList>
    </citation>
    <scope>NUCLEOTIDE SEQUENCE</scope>
    <source>
        <strain evidence="6">FL130A</strain>
    </source>
</reference>
<dbReference type="PANTHER" id="PTHR12241:SF39">
    <property type="entry name" value="TUBULIN POLYGLUTAMYLASE TTLL9-RELATED"/>
    <property type="match status" value="1"/>
</dbReference>
<dbReference type="Gene3D" id="3.30.470.20">
    <property type="entry name" value="ATP-grasp fold, B domain"/>
    <property type="match status" value="1"/>
</dbReference>
<evidence type="ECO:0000313" key="7">
    <source>
        <dbReference type="Proteomes" id="UP000789508"/>
    </source>
</evidence>
<evidence type="ECO:0000256" key="5">
    <source>
        <dbReference type="ARBA" id="ARBA00030445"/>
    </source>
</evidence>
<dbReference type="GO" id="GO:0015631">
    <property type="term" value="F:tubulin binding"/>
    <property type="evidence" value="ECO:0007669"/>
    <property type="project" value="TreeGrafter"/>
</dbReference>
<proteinExistence type="inferred from homology"/>
<dbReference type="GO" id="GO:0070740">
    <property type="term" value="F:tubulin-glutamic acid ligase activity"/>
    <property type="evidence" value="ECO:0007669"/>
    <property type="project" value="TreeGrafter"/>
</dbReference>
<accession>A0A9N8ZTL7</accession>
<evidence type="ECO:0000256" key="2">
    <source>
        <dbReference type="ARBA" id="ARBA00022598"/>
    </source>
</evidence>
<sequence length="467" mass="55128">MSRFELFKQFILKKFEEFSEEKYGLQKELEGNRQNLSILKIIDNASKSCLNDIINSSLEECQQECSVVKTETRTLYYEIIGRWSYCRLLGELLSSRPNWCKATCLNYNMEISEEPNDKRSNPLPRMTYTDRHIERCHYRFPIYNTTSTIKVPVVNKEDPCSSFLASKLCEKDYFPPTILIQRRCKILNPNDQRVDQLIREYNDEVHHWFLKDSRKEGANGIVLLRHPAPLESYLLSRHLMDISQTYILQPQLPRLHLTSDQHKFDIRVYLLLLFHEGHLQAYLLHDCIVRVAAQKYNSKDDDVDAHLTNICFQLRRERGQKRVYLFQEWWPSLYAQSFPRIVNLMNDVFRTLRGQLNKYEKSRGFTLLGGDILITEDGKPWLLEFNFSPSMFREIEIAYNVSKKVIKWLASAIEVFREGNGDDEKYGGLDGVGCECFIWSELLENEWVKCWCDLNESTNNENVDILY</sequence>
<dbReference type="Pfam" id="PF03133">
    <property type="entry name" value="TTL"/>
    <property type="match status" value="1"/>
</dbReference>
<comment type="caution">
    <text evidence="6">The sequence shown here is derived from an EMBL/GenBank/DDBJ whole genome shotgun (WGS) entry which is preliminary data.</text>
</comment>
<evidence type="ECO:0000313" key="6">
    <source>
        <dbReference type="EMBL" id="CAG8506763.1"/>
    </source>
</evidence>
<dbReference type="GO" id="GO:0000226">
    <property type="term" value="P:microtubule cytoskeleton organization"/>
    <property type="evidence" value="ECO:0007669"/>
    <property type="project" value="TreeGrafter"/>
</dbReference>
<keyword evidence="7" id="KW-1185">Reference proteome</keyword>
<evidence type="ECO:0000256" key="1">
    <source>
        <dbReference type="ARBA" id="ARBA00006820"/>
    </source>
</evidence>
<name>A0A9N8ZTL7_9GLOM</name>
<keyword evidence="4" id="KW-0067">ATP-binding</keyword>
<keyword evidence="3" id="KW-0547">Nucleotide-binding</keyword>
<dbReference type="OrthoDB" id="202825at2759"/>
<comment type="similarity">
    <text evidence="1">Belongs to the tubulin--tyrosine ligase family.</text>
</comment>
<dbReference type="Proteomes" id="UP000789508">
    <property type="component" value="Unassembled WGS sequence"/>
</dbReference>
<organism evidence="6 7">
    <name type="scientific">Ambispora leptoticha</name>
    <dbReference type="NCBI Taxonomy" id="144679"/>
    <lineage>
        <taxon>Eukaryota</taxon>
        <taxon>Fungi</taxon>
        <taxon>Fungi incertae sedis</taxon>
        <taxon>Mucoromycota</taxon>
        <taxon>Glomeromycotina</taxon>
        <taxon>Glomeromycetes</taxon>
        <taxon>Archaeosporales</taxon>
        <taxon>Ambisporaceae</taxon>
        <taxon>Ambispora</taxon>
    </lineage>
</organism>
<dbReference type="InterPro" id="IPR004344">
    <property type="entry name" value="TTL/TTLL_fam"/>
</dbReference>
<evidence type="ECO:0000256" key="4">
    <source>
        <dbReference type="ARBA" id="ARBA00022840"/>
    </source>
</evidence>
<dbReference type="PANTHER" id="PTHR12241">
    <property type="entry name" value="TUBULIN POLYGLUTAMYLASE"/>
    <property type="match status" value="1"/>
</dbReference>
<protein>
    <recommendedName>
        <fullName evidence="5">Tubulin--tyrosine ligase-like protein 9</fullName>
    </recommendedName>
</protein>
<dbReference type="AlphaFoldDB" id="A0A9N8ZTL7"/>